<dbReference type="EMBL" id="JDSQ01000003">
    <property type="protein sequence ID" value="EWS79071.1"/>
    <property type="molecule type" value="Genomic_DNA"/>
</dbReference>
<proteinExistence type="predicted"/>
<evidence type="ECO:0000313" key="2">
    <source>
        <dbReference type="EMBL" id="EWS79071.1"/>
    </source>
</evidence>
<comment type="caution">
    <text evidence="2">The sequence shown here is derived from an EMBL/GenBank/DDBJ whole genome shotgun (WGS) entry which is preliminary data.</text>
</comment>
<gene>
    <name evidence="2" type="ORF">AF72_02200</name>
</gene>
<feature type="compositionally biased region" description="Basic residues" evidence="1">
    <location>
        <begin position="42"/>
        <end position="51"/>
    </location>
</feature>
<name>Z9JMR0_9GAMM</name>
<evidence type="ECO:0000256" key="1">
    <source>
        <dbReference type="SAM" id="MobiDB-lite"/>
    </source>
</evidence>
<protein>
    <submittedName>
        <fullName evidence="2">Uncharacterized protein</fullName>
    </submittedName>
</protein>
<evidence type="ECO:0000313" key="3">
    <source>
        <dbReference type="Proteomes" id="UP000020406"/>
    </source>
</evidence>
<organism evidence="2 3">
    <name type="scientific">Xylella taiwanensis</name>
    <dbReference type="NCBI Taxonomy" id="1444770"/>
    <lineage>
        <taxon>Bacteria</taxon>
        <taxon>Pseudomonadati</taxon>
        <taxon>Pseudomonadota</taxon>
        <taxon>Gammaproteobacteria</taxon>
        <taxon>Lysobacterales</taxon>
        <taxon>Lysobacteraceae</taxon>
        <taxon>Xylella</taxon>
    </lineage>
</organism>
<feature type="region of interest" description="Disordered" evidence="1">
    <location>
        <begin position="22"/>
        <end position="61"/>
    </location>
</feature>
<dbReference type="Proteomes" id="UP000020406">
    <property type="component" value="Unassembled WGS sequence"/>
</dbReference>
<dbReference type="KEGG" id="xtw:AB672_09200"/>
<dbReference type="PATRIC" id="fig|1444770.3.peg.533"/>
<reference evidence="2 3" key="1">
    <citation type="journal article" date="2014" name="Genome Announc.">
        <title>Draft Genome Sequence of Xylella fastidiosa Pear Leaf Scorch Strain in Taiwan.</title>
        <authorList>
            <person name="Su C.C."/>
            <person name="Deng W.L."/>
            <person name="Jan F.J."/>
            <person name="Chang C.J."/>
            <person name="Huang H."/>
            <person name="Chen J."/>
        </authorList>
    </citation>
    <scope>NUCLEOTIDE SEQUENCE [LARGE SCALE GENOMIC DNA]</scope>
    <source>
        <strain evidence="2 3">PLS229</strain>
    </source>
</reference>
<dbReference type="AlphaFoldDB" id="Z9JMR0"/>
<accession>Z9JMR0</accession>
<sequence length="101" mass="11030">MKWGVLDTPWFGMTQWRGRMFRHPGPWRSGQSATDTAEARGLVHHAGKQKGRPATPLSTRTSGGSRLGIGFALDGGIIKAFDNSYATGLLLWMLSKIAFPT</sequence>